<comment type="similarity">
    <text evidence="1">Belongs to the PhzF family.</text>
</comment>
<dbReference type="HOGENOM" id="CLU_048756_2_0_1"/>
<dbReference type="Gene3D" id="3.10.310.10">
    <property type="entry name" value="Diaminopimelate Epimerase, Chain A, domain 1"/>
    <property type="match status" value="2"/>
</dbReference>
<dbReference type="Proteomes" id="UP000001940">
    <property type="component" value="Chromosome V"/>
</dbReference>
<sequence>MPKNYPSFIVDAFTKTSFGGNPAAVCLIPKALSDREYLKISSEFNLSETAFPIPIGASSDYKQCSQFSLRWFTPTNEVPLCGHATLATSHVLFNEIGNVNAEIKFETKSGTLTVRKDELGDVEMNFPEYELTSIKFKNIENSLHGVFSELEAPDFLQNVISCVVPIEINIESVVFAPKANVLNVVIDPKTTKFEFEAFKSNNSKMLELHDGSIVRGLVVSMSPSNPVAQGFIDSSGKPYDYACRYFAVWDGVNEDPATGSAQCSLGPFWSKILGKKDMYALQAFPTRGAQFRVRLQDGRVILNGSSVTVLRGEIIIH</sequence>
<organism evidence="4 5">
    <name type="scientific">Caenorhabditis elegans</name>
    <dbReference type="NCBI Taxonomy" id="6239"/>
    <lineage>
        <taxon>Eukaryota</taxon>
        <taxon>Metazoa</taxon>
        <taxon>Ecdysozoa</taxon>
        <taxon>Nematoda</taxon>
        <taxon>Chromadorea</taxon>
        <taxon>Rhabditida</taxon>
        <taxon>Rhabditina</taxon>
        <taxon>Rhabditomorpha</taxon>
        <taxon>Rhabditoidea</taxon>
        <taxon>Rhabditidae</taxon>
        <taxon>Peloderinae</taxon>
        <taxon>Caenorhabditis</taxon>
    </lineage>
</organism>
<evidence type="ECO:0000256" key="1">
    <source>
        <dbReference type="ARBA" id="ARBA00008270"/>
    </source>
</evidence>
<dbReference type="PeptideAtlas" id="U4PSC5"/>
<dbReference type="InterPro" id="IPR003719">
    <property type="entry name" value="Phenazine_PhzF-like"/>
</dbReference>
<dbReference type="PANTHER" id="PTHR13774">
    <property type="entry name" value="PHENAZINE BIOSYNTHESIS PROTEIN"/>
    <property type="match status" value="1"/>
</dbReference>
<keyword evidence="5" id="KW-1185">Reference proteome</keyword>
<keyword evidence="2" id="KW-0413">Isomerase</keyword>
<accession>U4PSC5</accession>
<dbReference type="EMBL" id="BX284605">
    <property type="protein sequence ID" value="CDH93493.1"/>
    <property type="molecule type" value="Genomic_DNA"/>
</dbReference>
<protein>
    <submittedName>
        <fullName evidence="4">Phenazine biosynthesis-like domain-containing protein</fullName>
    </submittedName>
</protein>
<dbReference type="SUPFAM" id="SSF54506">
    <property type="entry name" value="Diaminopimelate epimerase-like"/>
    <property type="match status" value="1"/>
</dbReference>
<feature type="active site" evidence="3">
    <location>
        <position position="48"/>
    </location>
</feature>
<evidence type="ECO:0000256" key="3">
    <source>
        <dbReference type="PIRSR" id="PIRSR016184-1"/>
    </source>
</evidence>
<dbReference type="WormBase" id="R02D1.2">
    <property type="protein sequence ID" value="CE48646"/>
    <property type="gene ID" value="WBGene00235310"/>
</dbReference>
<dbReference type="OMA" id="DWALRWF"/>
<dbReference type="InParanoid" id="U4PSC5"/>
<dbReference type="PaxDb" id="6239-R02D1.2"/>
<dbReference type="OrthoDB" id="75169at2759"/>
<dbReference type="AGR" id="WB:WBGene00235310"/>
<evidence type="ECO:0000313" key="4">
    <source>
        <dbReference type="EMBL" id="CDH93493.1"/>
    </source>
</evidence>
<dbReference type="NCBIfam" id="TIGR00654">
    <property type="entry name" value="PhzF_family"/>
    <property type="match status" value="1"/>
</dbReference>
<dbReference type="eggNOG" id="KOG3033">
    <property type="taxonomic scope" value="Eukaryota"/>
</dbReference>
<dbReference type="AlphaFoldDB" id="U4PSC5"/>
<dbReference type="SMR" id="U4PSC5"/>
<dbReference type="Pfam" id="PF02567">
    <property type="entry name" value="PhzC-PhzF"/>
    <property type="match status" value="1"/>
</dbReference>
<proteinExistence type="evidence at protein level"/>
<dbReference type="PANTHER" id="PTHR13774:SF17">
    <property type="entry name" value="PHENAZINE BIOSYNTHESIS-LIKE DOMAIN-CONTAINING PROTEIN"/>
    <property type="match status" value="1"/>
</dbReference>
<evidence type="ECO:0000313" key="6">
    <source>
        <dbReference type="WormBase" id="R02D1.2"/>
    </source>
</evidence>
<dbReference type="PIRSF" id="PIRSF016184">
    <property type="entry name" value="PhzC_PhzF"/>
    <property type="match status" value="1"/>
</dbReference>
<evidence type="ECO:0007829" key="7">
    <source>
        <dbReference type="PeptideAtlas" id="U4PSC5"/>
    </source>
</evidence>
<name>U4PSC5_CAEEL</name>
<dbReference type="STRING" id="6239.R02D1.2.1"/>
<gene>
    <name evidence="4" type="ORF">CELE_R02D1.2</name>
    <name evidence="4 6" type="ORF">R02D1.2</name>
</gene>
<evidence type="ECO:0000256" key="2">
    <source>
        <dbReference type="ARBA" id="ARBA00023235"/>
    </source>
</evidence>
<dbReference type="GO" id="GO:0005737">
    <property type="term" value="C:cytoplasm"/>
    <property type="evidence" value="ECO:0000318"/>
    <property type="project" value="GO_Central"/>
</dbReference>
<keyword evidence="7" id="KW-1267">Proteomics identification</keyword>
<reference evidence="4 5" key="1">
    <citation type="journal article" date="1998" name="Science">
        <title>Genome sequence of the nematode C. elegans: a platform for investigating biology.</title>
        <authorList>
            <consortium name="The C. elegans sequencing consortium"/>
            <person name="Sulson J.E."/>
            <person name="Waterston R."/>
        </authorList>
    </citation>
    <scope>NUCLEOTIDE SEQUENCE [LARGE SCALE GENOMIC DNA]</scope>
    <source>
        <strain evidence="4 5">Bristol N2</strain>
    </source>
</reference>
<dbReference type="Bgee" id="WBGene00235310">
    <property type="expression patterns" value="Expressed in adult organism and 3 other cell types or tissues"/>
</dbReference>
<dbReference type="GO" id="GO:0016853">
    <property type="term" value="F:isomerase activity"/>
    <property type="evidence" value="ECO:0000318"/>
    <property type="project" value="GO_Central"/>
</dbReference>
<dbReference type="FunCoup" id="U4PSC5">
    <property type="interactions" value="444"/>
</dbReference>
<evidence type="ECO:0000313" key="5">
    <source>
        <dbReference type="Proteomes" id="UP000001940"/>
    </source>
</evidence>